<accession>A0A4U5PY73</accession>
<reference evidence="2" key="1">
    <citation type="submission" date="2018-10" db="EMBL/GenBank/DDBJ databases">
        <title>Population genomic analysis revealed the cold adaptation of white poplar.</title>
        <authorList>
            <person name="Liu Y.-J."/>
        </authorList>
    </citation>
    <scope>NUCLEOTIDE SEQUENCE [LARGE SCALE GENOMIC DNA]</scope>
    <source>
        <strain evidence="2">PAL-ZL1</strain>
    </source>
</reference>
<dbReference type="EMBL" id="RCHU01000547">
    <property type="protein sequence ID" value="TKS02199.1"/>
    <property type="molecule type" value="Genomic_DNA"/>
</dbReference>
<dbReference type="PANTHER" id="PTHR35546:SF100">
    <property type="entry name" value="F-BOX DOMAIN-CONTAINING PROTEIN"/>
    <property type="match status" value="1"/>
</dbReference>
<protein>
    <recommendedName>
        <fullName evidence="1">F-box associated beta-propeller type 1 domain-containing protein</fullName>
    </recommendedName>
</protein>
<organism evidence="2">
    <name type="scientific">Populus alba</name>
    <name type="common">White poplar</name>
    <dbReference type="NCBI Taxonomy" id="43335"/>
    <lineage>
        <taxon>Eukaryota</taxon>
        <taxon>Viridiplantae</taxon>
        <taxon>Streptophyta</taxon>
        <taxon>Embryophyta</taxon>
        <taxon>Tracheophyta</taxon>
        <taxon>Spermatophyta</taxon>
        <taxon>Magnoliopsida</taxon>
        <taxon>eudicotyledons</taxon>
        <taxon>Gunneridae</taxon>
        <taxon>Pentapetalae</taxon>
        <taxon>rosids</taxon>
        <taxon>fabids</taxon>
        <taxon>Malpighiales</taxon>
        <taxon>Salicaceae</taxon>
        <taxon>Saliceae</taxon>
        <taxon>Populus</taxon>
    </lineage>
</organism>
<dbReference type="InterPro" id="IPR036047">
    <property type="entry name" value="F-box-like_dom_sf"/>
</dbReference>
<sequence length="360" mass="40621">MDRGKKSSKLLANKYSKNHMDLQDIIRESALPFLPAKSLHRCTGVCREWKLQISTPFFAHNQSFSFRDVSGFFCQSPSGTLSFVSLNRMAYGVPDPSLKFLPEPVDIRCSSNGLLCCQGRTGYQAYYICNPVTQKWKKLPEPTANHGTDPAVVLVFEPSLLNFVAEYKLVVAFASDLDGFEFEIYSSTDGFWRISAEISFGKMKLLPRTGVHVNGVVYWSSSMGRIFSFDLSCERSTFIYNNGCSSLGAVNGKLHTACVQGSKLSVNELSNVYTNTMQMNSSTKTWQAKHAVTLNFPVPDLYPRPYDKETVLFLGGDMVVMRFEKKLISYNMKTKEFTEVFTEEDTYSRMVPYVNSLVEI</sequence>
<dbReference type="InterPro" id="IPR006527">
    <property type="entry name" value="F-box-assoc_dom_typ1"/>
</dbReference>
<dbReference type="Pfam" id="PF07734">
    <property type="entry name" value="FBA_1"/>
    <property type="match status" value="1"/>
</dbReference>
<proteinExistence type="predicted"/>
<dbReference type="InterPro" id="IPR055290">
    <property type="entry name" value="At3g26010-like"/>
</dbReference>
<dbReference type="PANTHER" id="PTHR35546">
    <property type="entry name" value="F-BOX PROTEIN INTERACTION DOMAIN PROTEIN-RELATED"/>
    <property type="match status" value="1"/>
</dbReference>
<dbReference type="AlphaFoldDB" id="A0A4U5PY73"/>
<evidence type="ECO:0000259" key="1">
    <source>
        <dbReference type="Pfam" id="PF07734"/>
    </source>
</evidence>
<dbReference type="SUPFAM" id="SSF81383">
    <property type="entry name" value="F-box domain"/>
    <property type="match status" value="1"/>
</dbReference>
<gene>
    <name evidence="2" type="ORF">D5086_0000164580</name>
</gene>
<name>A0A4U5PY73_POPAL</name>
<dbReference type="NCBIfam" id="TIGR01640">
    <property type="entry name" value="F_box_assoc_1"/>
    <property type="match status" value="1"/>
</dbReference>
<dbReference type="InterPro" id="IPR017451">
    <property type="entry name" value="F-box-assoc_interact_dom"/>
</dbReference>
<dbReference type="STRING" id="43335.A0A4U5PY73"/>
<comment type="caution">
    <text evidence="2">The sequence shown here is derived from an EMBL/GenBank/DDBJ whole genome shotgun (WGS) entry which is preliminary data.</text>
</comment>
<feature type="domain" description="F-box associated beta-propeller type 1" evidence="1">
    <location>
        <begin position="109"/>
        <end position="360"/>
    </location>
</feature>
<evidence type="ECO:0000313" key="2">
    <source>
        <dbReference type="EMBL" id="TKS02199.1"/>
    </source>
</evidence>